<reference evidence="2 3" key="1">
    <citation type="submission" date="2023-12" db="EMBL/GenBank/DDBJ databases">
        <title>Description of new species of Mycobacterium terrae complex isolated from sewage at the Sao Paulo Zoological Park Foundation in Brazil.</title>
        <authorList>
            <person name="Romagnoli C.L."/>
            <person name="Conceicao E.C."/>
            <person name="Machado E."/>
            <person name="Barreto L.B.P.F."/>
            <person name="Sharma A."/>
            <person name="Silva N.M."/>
            <person name="Marques L.E."/>
            <person name="Juliana M.A."/>
            <person name="Lourenco M.C.S."/>
            <person name="Digiampietri L.A."/>
            <person name="Suffys P.N."/>
            <person name="Viana-Niero C."/>
        </authorList>
    </citation>
    <scope>NUCLEOTIDE SEQUENCE [LARGE SCALE GENOMIC DNA]</scope>
    <source>
        <strain evidence="2 3">MYC098</strain>
    </source>
</reference>
<keyword evidence="3" id="KW-1185">Reference proteome</keyword>
<organism evidence="2 3">
    <name type="scientific">[Mycobacterium] crassicus</name>
    <dbReference type="NCBI Taxonomy" id="2872309"/>
    <lineage>
        <taxon>Bacteria</taxon>
        <taxon>Bacillati</taxon>
        <taxon>Actinomycetota</taxon>
        <taxon>Actinomycetes</taxon>
        <taxon>Mycobacteriales</taxon>
        <taxon>Mycobacteriaceae</taxon>
        <taxon>Mycolicibacter</taxon>
    </lineage>
</organism>
<comment type="caution">
    <text evidence="2">The sequence shown here is derived from an EMBL/GenBank/DDBJ whole genome shotgun (WGS) entry which is preliminary data.</text>
</comment>
<evidence type="ECO:0000256" key="1">
    <source>
        <dbReference type="SAM" id="SignalP"/>
    </source>
</evidence>
<feature type="signal peptide" evidence="1">
    <location>
        <begin position="1"/>
        <end position="22"/>
    </location>
</feature>
<dbReference type="EMBL" id="JAYJJR010000003">
    <property type="protein sequence ID" value="MEB3020892.1"/>
    <property type="molecule type" value="Genomic_DNA"/>
</dbReference>
<evidence type="ECO:0000313" key="2">
    <source>
        <dbReference type="EMBL" id="MEB3020892.1"/>
    </source>
</evidence>
<gene>
    <name evidence="2" type="ORF">K6T79_07520</name>
</gene>
<proteinExistence type="predicted"/>
<dbReference type="Proteomes" id="UP001299596">
    <property type="component" value="Unassembled WGS sequence"/>
</dbReference>
<sequence>MKRLILTTAATLTFVLAPPVRADPAGDSICRLLAGGGTPDTVADSTVVSQVLGSDATSADKRLYVRSVVEGWSHALLRSPPRPGLTRTRLLPWPSPASLVSRRCWRR</sequence>
<name>A0ABU5XGG6_9MYCO</name>
<keyword evidence="1" id="KW-0732">Signal</keyword>
<accession>A0ABU5XGG6</accession>
<evidence type="ECO:0000313" key="3">
    <source>
        <dbReference type="Proteomes" id="UP001299596"/>
    </source>
</evidence>
<feature type="chain" id="PRO_5046197401" evidence="1">
    <location>
        <begin position="23"/>
        <end position="107"/>
    </location>
</feature>
<dbReference type="RefSeq" id="WP_225407152.1">
    <property type="nucleotide sequence ID" value="NZ_JAYJJR010000003.1"/>
</dbReference>
<protein>
    <submittedName>
        <fullName evidence="2">Uncharacterized protein</fullName>
    </submittedName>
</protein>